<evidence type="ECO:0000256" key="2">
    <source>
        <dbReference type="SAM" id="MobiDB-lite"/>
    </source>
</evidence>
<feature type="transmembrane region" description="Helical" evidence="3">
    <location>
        <begin position="654"/>
        <end position="679"/>
    </location>
</feature>
<comment type="caution">
    <text evidence="5">The sequence shown here is derived from an EMBL/GenBank/DDBJ whole genome shotgun (WGS) entry which is preliminary data.</text>
</comment>
<evidence type="ECO:0000313" key="6">
    <source>
        <dbReference type="Proteomes" id="UP001064489"/>
    </source>
</evidence>
<dbReference type="PROSITE" id="PS50088">
    <property type="entry name" value="ANK_REPEAT"/>
    <property type="match status" value="1"/>
</dbReference>
<dbReference type="InterPro" id="IPR002110">
    <property type="entry name" value="Ankyrin_rpt"/>
</dbReference>
<feature type="domain" description="PGG" evidence="4">
    <location>
        <begin position="565"/>
        <end position="678"/>
    </location>
</feature>
<feature type="transmembrane region" description="Helical" evidence="3">
    <location>
        <begin position="575"/>
        <end position="594"/>
    </location>
</feature>
<feature type="transmembrane region" description="Helical" evidence="3">
    <location>
        <begin position="614"/>
        <end position="642"/>
    </location>
</feature>
<dbReference type="PROSITE" id="PS50297">
    <property type="entry name" value="ANK_REP_REGION"/>
    <property type="match status" value="1"/>
</dbReference>
<accession>A0AAD5NIL5</accession>
<evidence type="ECO:0000313" key="5">
    <source>
        <dbReference type="EMBL" id="KAI9161875.1"/>
    </source>
</evidence>
<protein>
    <recommendedName>
        <fullName evidence="4">PGG domain-containing protein</fullName>
    </recommendedName>
</protein>
<dbReference type="PANTHER" id="PTHR24177">
    <property type="entry name" value="CASKIN"/>
    <property type="match status" value="1"/>
</dbReference>
<organism evidence="5 6">
    <name type="scientific">Acer negundo</name>
    <name type="common">Box elder</name>
    <dbReference type="NCBI Taxonomy" id="4023"/>
    <lineage>
        <taxon>Eukaryota</taxon>
        <taxon>Viridiplantae</taxon>
        <taxon>Streptophyta</taxon>
        <taxon>Embryophyta</taxon>
        <taxon>Tracheophyta</taxon>
        <taxon>Spermatophyta</taxon>
        <taxon>Magnoliopsida</taxon>
        <taxon>eudicotyledons</taxon>
        <taxon>Gunneridae</taxon>
        <taxon>Pentapetalae</taxon>
        <taxon>rosids</taxon>
        <taxon>malvids</taxon>
        <taxon>Sapindales</taxon>
        <taxon>Sapindaceae</taxon>
        <taxon>Hippocastanoideae</taxon>
        <taxon>Acereae</taxon>
        <taxon>Acer</taxon>
    </lineage>
</organism>
<feature type="repeat" description="ANK" evidence="1">
    <location>
        <begin position="202"/>
        <end position="229"/>
    </location>
</feature>
<feature type="compositionally biased region" description="Low complexity" evidence="2">
    <location>
        <begin position="95"/>
        <end position="110"/>
    </location>
</feature>
<dbReference type="SMART" id="SM00248">
    <property type="entry name" value="ANK"/>
    <property type="match status" value="5"/>
</dbReference>
<dbReference type="PANTHER" id="PTHR24177:SF365">
    <property type="entry name" value="ANKYRIN REPEAT-CONTAINING PROTEIN NPR4-LIKE ISOFORM X1"/>
    <property type="match status" value="1"/>
</dbReference>
<feature type="compositionally biased region" description="Polar residues" evidence="2">
    <location>
        <begin position="63"/>
        <end position="72"/>
    </location>
</feature>
<dbReference type="AlphaFoldDB" id="A0AAD5NIL5"/>
<keyword evidence="1" id="KW-0040">ANK repeat</keyword>
<keyword evidence="3" id="KW-1133">Transmembrane helix</keyword>
<keyword evidence="3" id="KW-0472">Membrane</keyword>
<dbReference type="Pfam" id="PF12796">
    <property type="entry name" value="Ank_2"/>
    <property type="match status" value="1"/>
</dbReference>
<dbReference type="SUPFAM" id="SSF48403">
    <property type="entry name" value="Ankyrin repeat"/>
    <property type="match status" value="1"/>
</dbReference>
<dbReference type="InterPro" id="IPR026961">
    <property type="entry name" value="PGG_dom"/>
</dbReference>
<feature type="compositionally biased region" description="Polar residues" evidence="2">
    <location>
        <begin position="31"/>
        <end position="53"/>
    </location>
</feature>
<keyword evidence="6" id="KW-1185">Reference proteome</keyword>
<dbReference type="InterPro" id="IPR036770">
    <property type="entry name" value="Ankyrin_rpt-contain_sf"/>
</dbReference>
<dbReference type="Pfam" id="PF13962">
    <property type="entry name" value="PGG"/>
    <property type="match status" value="1"/>
</dbReference>
<feature type="compositionally biased region" description="Polar residues" evidence="2">
    <location>
        <begin position="1"/>
        <end position="24"/>
    </location>
</feature>
<proteinExistence type="predicted"/>
<evidence type="ECO:0000256" key="1">
    <source>
        <dbReference type="PROSITE-ProRule" id="PRU00023"/>
    </source>
</evidence>
<dbReference type="GO" id="GO:0016020">
    <property type="term" value="C:membrane"/>
    <property type="evidence" value="ECO:0007669"/>
    <property type="project" value="TreeGrafter"/>
</dbReference>
<reference evidence="5" key="2">
    <citation type="submission" date="2023-02" db="EMBL/GenBank/DDBJ databases">
        <authorList>
            <person name="Swenson N.G."/>
            <person name="Wegrzyn J.L."/>
            <person name="Mcevoy S.L."/>
        </authorList>
    </citation>
    <scope>NUCLEOTIDE SEQUENCE</scope>
    <source>
        <strain evidence="5">91603</strain>
        <tissue evidence="5">Leaf</tissue>
    </source>
</reference>
<feature type="transmembrane region" description="Helical" evidence="3">
    <location>
        <begin position="691"/>
        <end position="714"/>
    </location>
</feature>
<dbReference type="Gene3D" id="1.25.40.20">
    <property type="entry name" value="Ankyrin repeat-containing domain"/>
    <property type="match status" value="2"/>
</dbReference>
<name>A0AAD5NIL5_ACENE</name>
<dbReference type="EMBL" id="JAJSOW010000106">
    <property type="protein sequence ID" value="KAI9161875.1"/>
    <property type="molecule type" value="Genomic_DNA"/>
</dbReference>
<feature type="compositionally biased region" description="Acidic residues" evidence="2">
    <location>
        <begin position="76"/>
        <end position="87"/>
    </location>
</feature>
<evidence type="ECO:0000256" key="3">
    <source>
        <dbReference type="SAM" id="Phobius"/>
    </source>
</evidence>
<reference evidence="5" key="1">
    <citation type="journal article" date="2022" name="Plant J.">
        <title>Strategies of tolerance reflected in two North American maple genomes.</title>
        <authorList>
            <person name="McEvoy S.L."/>
            <person name="Sezen U.U."/>
            <person name="Trouern-Trend A."/>
            <person name="McMahon S.M."/>
            <person name="Schaberg P.G."/>
            <person name="Yang J."/>
            <person name="Wegrzyn J.L."/>
            <person name="Swenson N.G."/>
        </authorList>
    </citation>
    <scope>NUCLEOTIDE SEQUENCE</scope>
    <source>
        <strain evidence="5">91603</strain>
    </source>
</reference>
<evidence type="ECO:0000259" key="4">
    <source>
        <dbReference type="Pfam" id="PF13962"/>
    </source>
</evidence>
<keyword evidence="3" id="KW-0812">Transmembrane</keyword>
<sequence length="732" mass="81728">MFQSQSKSEGVQPNHRNSMPNSISEEPINRLPSNSGGSANQSQLFYMPNSSSEEPIHPLPSNLRGSSHQSKQFFEPEIELEEEEAESEGLKPNVSPSSQSNSSSEEPINQLPSEPDQLSRPVIWTAERLNYYRPLFKAAQSGDWKTAKSFIDSDPNVLTAHISINFGTVLHIAAECCQWKFVLMLLELDVSTPHSIAVQNTTGLTALHYVAHGGSLKTAKALVEKNANLLQMVDNRGCLPLASAVFSKSKELVWYLSLKTRVESPIFPFFIPSLPMILRSLIQAGYHDIALYFVQRFPRLALAKDEHGNSLLVWLAKHPSYFFSGSNLGFFQKWIYKFVCVEIKSAPTHSLALQSRSFTTQDTVLGWFKRLLWEAITQFAHSIKIVRDAKMTHECAIELVNHVVNELSKMSYSQICHFLRNPRSILLFAIEGGVEEIVRTLLRHFPDLTVLRVGPQRNLLHAAIECRQEKIVNIIKEISPTTMEALSSGWLESNNTTLHLAAKLAPAFKLFSVSGAALQMQRELQWFKEVEMYTPPAFRVWRNSEGQTAKDGFRIAHKKLSEDGEKWMKDTANSCMLVSTLIATVLFAAAFTVPGGNVNDNGIPIFLRTKAFTIFAISNAIGLFSSLTSLLMFLAILTARYAIDDFLESLPKKLIIGLGSLFIAIAAMIIAFGATLTIVLSGRWHCVSVPITLVASFPVAIFVMLQLPLFVQMVQSTYGASMFRPLPSRKFK</sequence>
<feature type="region of interest" description="Disordered" evidence="2">
    <location>
        <begin position="1"/>
        <end position="116"/>
    </location>
</feature>
<gene>
    <name evidence="5" type="ORF">LWI28_021585</name>
</gene>
<dbReference type="Proteomes" id="UP001064489">
    <property type="component" value="Chromosome 2"/>
</dbReference>